<comment type="caution">
    <text evidence="2">The sequence shown here is derived from an EMBL/GenBank/DDBJ whole genome shotgun (WGS) entry which is preliminary data.</text>
</comment>
<accession>A0AAN8JGD7</accession>
<protein>
    <submittedName>
        <fullName evidence="2">Uncharacterized protein</fullName>
    </submittedName>
</protein>
<gene>
    <name evidence="2" type="ORF">SNE40_017074</name>
</gene>
<evidence type="ECO:0000256" key="1">
    <source>
        <dbReference type="SAM" id="SignalP"/>
    </source>
</evidence>
<feature type="signal peptide" evidence="1">
    <location>
        <begin position="1"/>
        <end position="22"/>
    </location>
</feature>
<proteinExistence type="predicted"/>
<dbReference type="EMBL" id="JAZGQO010000011">
    <property type="protein sequence ID" value="KAK6173663.1"/>
    <property type="molecule type" value="Genomic_DNA"/>
</dbReference>
<keyword evidence="3" id="KW-1185">Reference proteome</keyword>
<dbReference type="Proteomes" id="UP001347796">
    <property type="component" value="Unassembled WGS sequence"/>
</dbReference>
<dbReference type="AlphaFoldDB" id="A0AAN8JGD7"/>
<evidence type="ECO:0000313" key="2">
    <source>
        <dbReference type="EMBL" id="KAK6173663.1"/>
    </source>
</evidence>
<feature type="chain" id="PRO_5042984975" evidence="1">
    <location>
        <begin position="23"/>
        <end position="163"/>
    </location>
</feature>
<reference evidence="2 3" key="1">
    <citation type="submission" date="2024-01" db="EMBL/GenBank/DDBJ databases">
        <title>The genome of the rayed Mediterranean limpet Patella caerulea (Linnaeus, 1758).</title>
        <authorList>
            <person name="Anh-Thu Weber A."/>
            <person name="Halstead-Nussloch G."/>
        </authorList>
    </citation>
    <scope>NUCLEOTIDE SEQUENCE [LARGE SCALE GENOMIC DNA]</scope>
    <source>
        <strain evidence="2">AATW-2023a</strain>
        <tissue evidence="2">Whole specimen</tissue>
    </source>
</reference>
<organism evidence="2 3">
    <name type="scientific">Patella caerulea</name>
    <name type="common">Rayed Mediterranean limpet</name>
    <dbReference type="NCBI Taxonomy" id="87958"/>
    <lineage>
        <taxon>Eukaryota</taxon>
        <taxon>Metazoa</taxon>
        <taxon>Spiralia</taxon>
        <taxon>Lophotrochozoa</taxon>
        <taxon>Mollusca</taxon>
        <taxon>Gastropoda</taxon>
        <taxon>Patellogastropoda</taxon>
        <taxon>Patelloidea</taxon>
        <taxon>Patellidae</taxon>
        <taxon>Patella</taxon>
    </lineage>
</organism>
<evidence type="ECO:0000313" key="3">
    <source>
        <dbReference type="Proteomes" id="UP001347796"/>
    </source>
</evidence>
<name>A0AAN8JGD7_PATCE</name>
<sequence length="163" mass="18170">MGIPSITIACCLFLQALSRCEASEGSPSPIADSIVREAKSRIGETKWGIASNYSTGPNTDKYHLFVADVITEAGGSVPFWYFYRSPIGAGEWGSRWSFYLMFSPSWINVNSPLFGDVIGDGEIVGIVTGPNKTTHVAKHRVVENDWGFRPNQTLAFWRYVHFW</sequence>
<keyword evidence="1" id="KW-0732">Signal</keyword>